<dbReference type="OrthoDB" id="9768555at2"/>
<dbReference type="InterPro" id="IPR027417">
    <property type="entry name" value="P-loop_NTPase"/>
</dbReference>
<dbReference type="InterPro" id="IPR050764">
    <property type="entry name" value="CbbQ/NirQ/NorQ/GpvN"/>
</dbReference>
<comment type="caution">
    <text evidence="2">The sequence shown here is derived from an EMBL/GenBank/DDBJ whole genome shotgun (WGS) entry which is preliminary data.</text>
</comment>
<sequence length="367" mass="38731">MTDPQGVLRAPAEQTYAGELKRLAEADAGSARPSGWRLSPRSVRSFIVGDPALGISRKFYGDDPLVERAIVTLMSQRGLLLVGEPGTAKSMLSELLSAAISGSSQRVVQGSVGTTEDKIAYTWNYALLIAEGPSERALVQGPLYQAMAAGSICRIEEITRIQPEISDSLIGVLSDKSLHIPELGDDADAVLGARPGFNVIATANLRDRGVNELSSALKRRFNFETVAPLVDRTLQARLIADQTAGLLDEAGVQARLAPDVVELLVDVFSDLRSGATVEGTAVAAPAAVMSAAEAVAVGYAAVLDAHYFDGGVATGAHVARQLLGTVLKDNAEDGPKLDQYFDIVVRGRAKKSKTWAAALDGHRSSRG</sequence>
<proteinExistence type="predicted"/>
<dbReference type="InterPro" id="IPR003593">
    <property type="entry name" value="AAA+_ATPase"/>
</dbReference>
<name>A0A7M4BQ37_9ACTN</name>
<dbReference type="PANTHER" id="PTHR42759">
    <property type="entry name" value="MOXR FAMILY PROTEIN"/>
    <property type="match status" value="1"/>
</dbReference>
<dbReference type="RefSeq" id="WP_161925531.1">
    <property type="nucleotide sequence ID" value="NZ_BJOU01000001.1"/>
</dbReference>
<accession>A0A7M4BQ37</accession>
<organism evidence="2 3">
    <name type="scientific">Gordonia crocea</name>
    <dbReference type="NCBI Taxonomy" id="589162"/>
    <lineage>
        <taxon>Bacteria</taxon>
        <taxon>Bacillati</taxon>
        <taxon>Actinomycetota</taxon>
        <taxon>Actinomycetes</taxon>
        <taxon>Mycobacteriales</taxon>
        <taxon>Gordoniaceae</taxon>
        <taxon>Gordonia</taxon>
    </lineage>
</organism>
<protein>
    <submittedName>
        <fullName evidence="2">MoxR-like ATPase</fullName>
    </submittedName>
</protein>
<evidence type="ECO:0000259" key="1">
    <source>
        <dbReference type="SMART" id="SM00382"/>
    </source>
</evidence>
<gene>
    <name evidence="2" type="ORF">nbrc107697_00370</name>
</gene>
<dbReference type="SMART" id="SM00382">
    <property type="entry name" value="AAA"/>
    <property type="match status" value="1"/>
</dbReference>
<reference evidence="3" key="1">
    <citation type="submission" date="2019-06" db="EMBL/GenBank/DDBJ databases">
        <title>Gordonia isolated from sludge of a wastewater treatment plant.</title>
        <authorList>
            <person name="Tamura T."/>
            <person name="Aoyama K."/>
            <person name="Kang Y."/>
            <person name="Saito S."/>
            <person name="Akiyama N."/>
            <person name="Yazawa K."/>
            <person name="Gonoi T."/>
            <person name="Mikami Y."/>
        </authorList>
    </citation>
    <scope>NUCLEOTIDE SEQUENCE [LARGE SCALE GENOMIC DNA]</scope>
    <source>
        <strain evidence="3">NBRC 107697</strain>
    </source>
</reference>
<dbReference type="GO" id="GO:0016887">
    <property type="term" value="F:ATP hydrolysis activity"/>
    <property type="evidence" value="ECO:0007669"/>
    <property type="project" value="InterPro"/>
</dbReference>
<dbReference type="AlphaFoldDB" id="A0A7M4BQ37"/>
<dbReference type="EMBL" id="BJOU01000001">
    <property type="protein sequence ID" value="GED95998.1"/>
    <property type="molecule type" value="Genomic_DNA"/>
</dbReference>
<dbReference type="Proteomes" id="UP000444980">
    <property type="component" value="Unassembled WGS sequence"/>
</dbReference>
<dbReference type="Gene3D" id="3.40.50.300">
    <property type="entry name" value="P-loop containing nucleotide triphosphate hydrolases"/>
    <property type="match status" value="1"/>
</dbReference>
<keyword evidence="3" id="KW-1185">Reference proteome</keyword>
<dbReference type="SUPFAM" id="SSF52540">
    <property type="entry name" value="P-loop containing nucleoside triphosphate hydrolases"/>
    <property type="match status" value="1"/>
</dbReference>
<dbReference type="PANTHER" id="PTHR42759:SF1">
    <property type="entry name" value="MAGNESIUM-CHELATASE SUBUNIT CHLD"/>
    <property type="match status" value="1"/>
</dbReference>
<dbReference type="Pfam" id="PF07728">
    <property type="entry name" value="AAA_5"/>
    <property type="match status" value="1"/>
</dbReference>
<dbReference type="InterPro" id="IPR011704">
    <property type="entry name" value="ATPase_dyneun-rel_AAA"/>
</dbReference>
<evidence type="ECO:0000313" key="3">
    <source>
        <dbReference type="Proteomes" id="UP000444980"/>
    </source>
</evidence>
<evidence type="ECO:0000313" key="2">
    <source>
        <dbReference type="EMBL" id="GED95998.1"/>
    </source>
</evidence>
<dbReference type="GO" id="GO:0005524">
    <property type="term" value="F:ATP binding"/>
    <property type="evidence" value="ECO:0007669"/>
    <property type="project" value="InterPro"/>
</dbReference>
<feature type="domain" description="AAA+ ATPase" evidence="1">
    <location>
        <begin position="75"/>
        <end position="231"/>
    </location>
</feature>